<dbReference type="InterPro" id="IPR036188">
    <property type="entry name" value="FAD/NAD-bd_sf"/>
</dbReference>
<dbReference type="Gene3D" id="3.50.50.60">
    <property type="entry name" value="FAD/NAD(P)-binding domain"/>
    <property type="match status" value="1"/>
</dbReference>
<dbReference type="RefSeq" id="WP_183987047.1">
    <property type="nucleotide sequence ID" value="NZ_JACHHG010000006.1"/>
</dbReference>
<organism evidence="2 3">
    <name type="scientific">Deinobacterium chartae</name>
    <dbReference type="NCBI Taxonomy" id="521158"/>
    <lineage>
        <taxon>Bacteria</taxon>
        <taxon>Thermotogati</taxon>
        <taxon>Deinococcota</taxon>
        <taxon>Deinococci</taxon>
        <taxon>Deinococcales</taxon>
        <taxon>Deinococcaceae</taxon>
        <taxon>Deinobacterium</taxon>
    </lineage>
</organism>
<evidence type="ECO:0000313" key="3">
    <source>
        <dbReference type="Proteomes" id="UP000569951"/>
    </source>
</evidence>
<gene>
    <name evidence="2" type="ORF">HNR42_001974</name>
</gene>
<dbReference type="Proteomes" id="UP000569951">
    <property type="component" value="Unassembled WGS sequence"/>
</dbReference>
<dbReference type="Pfam" id="PF01494">
    <property type="entry name" value="FAD_binding_3"/>
    <property type="match status" value="1"/>
</dbReference>
<protein>
    <submittedName>
        <fullName evidence="2">2-polyprenyl-6-methoxyphenol hydroxylase-like FAD-dependent oxidoreductase</fullName>
    </submittedName>
</protein>
<comment type="caution">
    <text evidence="2">The sequence shown here is derived from an EMBL/GenBank/DDBJ whole genome shotgun (WGS) entry which is preliminary data.</text>
</comment>
<feature type="domain" description="FAD-binding" evidence="1">
    <location>
        <begin position="12"/>
        <end position="339"/>
    </location>
</feature>
<keyword evidence="3" id="KW-1185">Reference proteome</keyword>
<proteinExistence type="predicted"/>
<name>A0A841I2A4_9DEIO</name>
<dbReference type="SUPFAM" id="SSF51905">
    <property type="entry name" value="FAD/NAD(P)-binding domain"/>
    <property type="match status" value="1"/>
</dbReference>
<evidence type="ECO:0000313" key="2">
    <source>
        <dbReference type="EMBL" id="MBB6098540.1"/>
    </source>
</evidence>
<evidence type="ECO:0000259" key="1">
    <source>
        <dbReference type="Pfam" id="PF01494"/>
    </source>
</evidence>
<dbReference type="GO" id="GO:0071949">
    <property type="term" value="F:FAD binding"/>
    <property type="evidence" value="ECO:0007669"/>
    <property type="project" value="InterPro"/>
</dbReference>
<dbReference type="PANTHER" id="PTHR43422">
    <property type="entry name" value="THIAMINE THIAZOLE SYNTHASE"/>
    <property type="match status" value="1"/>
</dbReference>
<dbReference type="InterPro" id="IPR002938">
    <property type="entry name" value="FAD-bd"/>
</dbReference>
<accession>A0A841I2A4</accession>
<dbReference type="EMBL" id="JACHHG010000006">
    <property type="protein sequence ID" value="MBB6098540.1"/>
    <property type="molecule type" value="Genomic_DNA"/>
</dbReference>
<dbReference type="AlphaFoldDB" id="A0A841I2A4"/>
<dbReference type="PANTHER" id="PTHR43422:SF3">
    <property type="entry name" value="THIAMINE THIAZOLE SYNTHASE"/>
    <property type="match status" value="1"/>
</dbReference>
<reference evidence="2 3" key="1">
    <citation type="submission" date="2020-08" db="EMBL/GenBank/DDBJ databases">
        <title>Genomic Encyclopedia of Type Strains, Phase IV (KMG-IV): sequencing the most valuable type-strain genomes for metagenomic binning, comparative biology and taxonomic classification.</title>
        <authorList>
            <person name="Goeker M."/>
        </authorList>
    </citation>
    <scope>NUCLEOTIDE SEQUENCE [LARGE SCALE GENOMIC DNA]</scope>
    <source>
        <strain evidence="2 3">DSM 21458</strain>
    </source>
</reference>
<sequence>MTESGSSRGHAVVLGASVAGLLAARVLSEHFERVTLVERDPLDTGAGVRRGVPQGRQVHGLFASGYAAMCALFPDLPQALRAAGAELLDVGLDVRLFRAGGYVPPVRSGMVCPYLSRPLLEALIRERVLQRPNVRLRDRTAARGLWVDARLQRARGLQLEGGEGLQADLVVDASGRGSRTPAWLEDLGLEAPAETQVTVRAGYTSRVYRRLPGDLEGARMVYVTPRAPHERRVGALAPLEGGRWLVGLGGWLGDHAPPDEAGFLAFARSLPAPEIARVIERAEPLSDFATYRYPANLRRHYERLRAPLEGLIVLGDALCSFNPLYGQGMSVAALEACLLDRCLRVDAGPGLPGRFFKRAARLVQGPWQMATGEDFRYPQVQGKRPPGTGWINAYTGLVTRATPHDPQVYLALLRVINLTARPEALFAPGVVLRTLRSALRQR</sequence>